<sequence>RGLQVVVKLNAPSPPWRKLCSPSLLIPLFFLSTTPSSTLSFPTLTLSYSRTSGREKEQGWCAVCESTKLIS</sequence>
<accession>A0ACB9W6K8</accession>
<keyword evidence="2" id="KW-1185">Reference proteome</keyword>
<proteinExistence type="predicted"/>
<evidence type="ECO:0000313" key="2">
    <source>
        <dbReference type="Proteomes" id="UP001057452"/>
    </source>
</evidence>
<reference evidence="1" key="1">
    <citation type="submission" date="2022-05" db="EMBL/GenBank/DDBJ databases">
        <title>Chromosome-level genome of Chaenocephalus aceratus.</title>
        <authorList>
            <person name="Park H."/>
        </authorList>
    </citation>
    <scope>NUCLEOTIDE SEQUENCE</scope>
    <source>
        <strain evidence="1">KU_202001</strain>
    </source>
</reference>
<comment type="caution">
    <text evidence="1">The sequence shown here is derived from an EMBL/GenBank/DDBJ whole genome shotgun (WGS) entry which is preliminary data.</text>
</comment>
<feature type="non-terminal residue" evidence="1">
    <location>
        <position position="71"/>
    </location>
</feature>
<gene>
    <name evidence="1" type="ORF">KUCAC02_000534</name>
</gene>
<evidence type="ECO:0000313" key="1">
    <source>
        <dbReference type="EMBL" id="KAI4808475.1"/>
    </source>
</evidence>
<name>A0ACB9W6K8_CHAAC</name>
<protein>
    <submittedName>
        <fullName evidence="1">Uncharacterized protein</fullName>
    </submittedName>
</protein>
<organism evidence="1 2">
    <name type="scientific">Chaenocephalus aceratus</name>
    <name type="common">Blackfin icefish</name>
    <name type="synonym">Chaenichthys aceratus</name>
    <dbReference type="NCBI Taxonomy" id="36190"/>
    <lineage>
        <taxon>Eukaryota</taxon>
        <taxon>Metazoa</taxon>
        <taxon>Chordata</taxon>
        <taxon>Craniata</taxon>
        <taxon>Vertebrata</taxon>
        <taxon>Euteleostomi</taxon>
        <taxon>Actinopterygii</taxon>
        <taxon>Neopterygii</taxon>
        <taxon>Teleostei</taxon>
        <taxon>Neoteleostei</taxon>
        <taxon>Acanthomorphata</taxon>
        <taxon>Eupercaria</taxon>
        <taxon>Perciformes</taxon>
        <taxon>Notothenioidei</taxon>
        <taxon>Channichthyidae</taxon>
        <taxon>Chaenocephalus</taxon>
    </lineage>
</organism>
<feature type="non-terminal residue" evidence="1">
    <location>
        <position position="1"/>
    </location>
</feature>
<dbReference type="EMBL" id="CM043802">
    <property type="protein sequence ID" value="KAI4808475.1"/>
    <property type="molecule type" value="Genomic_DNA"/>
</dbReference>
<dbReference type="Proteomes" id="UP001057452">
    <property type="component" value="Chromosome 18"/>
</dbReference>